<accession>A0A2P6MSG2</accession>
<reference evidence="2 3" key="1">
    <citation type="journal article" date="2018" name="Genome Biol. Evol.">
        <title>Multiple Roots of Fruiting Body Formation in Amoebozoa.</title>
        <authorList>
            <person name="Hillmann F."/>
            <person name="Forbes G."/>
            <person name="Novohradska S."/>
            <person name="Ferling I."/>
            <person name="Riege K."/>
            <person name="Groth M."/>
            <person name="Westermann M."/>
            <person name="Marz M."/>
            <person name="Spaller T."/>
            <person name="Winckler T."/>
            <person name="Schaap P."/>
            <person name="Glockner G."/>
        </authorList>
    </citation>
    <scope>NUCLEOTIDE SEQUENCE [LARGE SCALE GENOMIC DNA]</scope>
    <source>
        <strain evidence="2 3">Jena</strain>
    </source>
</reference>
<dbReference type="GO" id="GO:0016791">
    <property type="term" value="F:phosphatase activity"/>
    <property type="evidence" value="ECO:0007669"/>
    <property type="project" value="InterPro"/>
</dbReference>
<evidence type="ECO:0000259" key="1">
    <source>
        <dbReference type="PROSITE" id="PS50969"/>
    </source>
</evidence>
<dbReference type="SUPFAM" id="SSF56784">
    <property type="entry name" value="HAD-like"/>
    <property type="match status" value="1"/>
</dbReference>
<dbReference type="STRING" id="1890364.A0A2P6MSG2"/>
<dbReference type="InParanoid" id="A0A2P6MSG2"/>
<dbReference type="AlphaFoldDB" id="A0A2P6MSG2"/>
<dbReference type="NCBIfam" id="TIGR02452">
    <property type="entry name" value="TIGR02452 family protein"/>
    <property type="match status" value="1"/>
</dbReference>
<dbReference type="InterPro" id="IPR036412">
    <property type="entry name" value="HAD-like_sf"/>
</dbReference>
<evidence type="ECO:0000313" key="3">
    <source>
        <dbReference type="Proteomes" id="UP000241769"/>
    </source>
</evidence>
<organism evidence="2 3">
    <name type="scientific">Planoprotostelium fungivorum</name>
    <dbReference type="NCBI Taxonomy" id="1890364"/>
    <lineage>
        <taxon>Eukaryota</taxon>
        <taxon>Amoebozoa</taxon>
        <taxon>Evosea</taxon>
        <taxon>Variosea</taxon>
        <taxon>Cavosteliida</taxon>
        <taxon>Cavosteliaceae</taxon>
        <taxon>Planoprotostelium</taxon>
    </lineage>
</organism>
<dbReference type="Proteomes" id="UP000241769">
    <property type="component" value="Unassembled WGS sequence"/>
</dbReference>
<dbReference type="Gene3D" id="3.40.50.1000">
    <property type="entry name" value="HAD superfamily/HAD-like"/>
    <property type="match status" value="1"/>
</dbReference>
<dbReference type="InterPro" id="IPR011948">
    <property type="entry name" value="Dullard_phosphatase"/>
</dbReference>
<dbReference type="EMBL" id="MDYQ01000448">
    <property type="protein sequence ID" value="PRP74640.1"/>
    <property type="molecule type" value="Genomic_DNA"/>
</dbReference>
<proteinExistence type="predicted"/>
<dbReference type="PANTHER" id="PTHR12210">
    <property type="entry name" value="DULLARD PROTEIN PHOSPHATASE"/>
    <property type="match status" value="1"/>
</dbReference>
<evidence type="ECO:0000313" key="2">
    <source>
        <dbReference type="EMBL" id="PRP74640.1"/>
    </source>
</evidence>
<dbReference type="NCBIfam" id="TIGR02251">
    <property type="entry name" value="HIF-SF_euk"/>
    <property type="match status" value="1"/>
</dbReference>
<dbReference type="CDD" id="cd07521">
    <property type="entry name" value="HAD_FCP1-like"/>
    <property type="match status" value="1"/>
</dbReference>
<feature type="domain" description="FCP1 homology" evidence="1">
    <location>
        <begin position="61"/>
        <end position="220"/>
    </location>
</feature>
<dbReference type="Pfam" id="PF03031">
    <property type="entry name" value="NIF"/>
    <property type="match status" value="1"/>
</dbReference>
<dbReference type="InterPro" id="IPR004274">
    <property type="entry name" value="FCP1_dom"/>
</dbReference>
<keyword evidence="3" id="KW-1185">Reference proteome</keyword>
<dbReference type="SUPFAM" id="SSF52949">
    <property type="entry name" value="Macro domain-like"/>
    <property type="match status" value="1"/>
</dbReference>
<protein>
    <recommendedName>
        <fullName evidence="1">FCP1 homology domain-containing protein</fullName>
    </recommendedName>
</protein>
<dbReference type="InterPro" id="IPR050365">
    <property type="entry name" value="TIM50"/>
</dbReference>
<dbReference type="InterPro" id="IPR043472">
    <property type="entry name" value="Macro_dom-like"/>
</dbReference>
<dbReference type="InterPro" id="IPR023214">
    <property type="entry name" value="HAD_sf"/>
</dbReference>
<name>A0A2P6MSG2_9EUKA</name>
<gene>
    <name evidence="2" type="ORF">PROFUN_03562</name>
</gene>
<dbReference type="FunFam" id="3.40.50.1000:FF:000093">
    <property type="entry name" value="NLI interacting factor-like phosphatase family protein"/>
    <property type="match status" value="1"/>
</dbReference>
<dbReference type="Pfam" id="PF10021">
    <property type="entry name" value="PARG_cat_microb"/>
    <property type="match status" value="1"/>
</dbReference>
<dbReference type="Gene3D" id="3.40.220.10">
    <property type="entry name" value="Leucine Aminopeptidase, subunit E, domain 1"/>
    <property type="match status" value="1"/>
</dbReference>
<comment type="caution">
    <text evidence="2">The sequence shown here is derived from an EMBL/GenBank/DDBJ whole genome shotgun (WGS) entry which is preliminary data.</text>
</comment>
<dbReference type="InterPro" id="IPR012664">
    <property type="entry name" value="CHP02452"/>
</dbReference>
<dbReference type="InterPro" id="IPR019261">
    <property type="entry name" value="PARG_cat_microbial"/>
</dbReference>
<dbReference type="OrthoDB" id="28569at2759"/>
<dbReference type="SMART" id="SM00577">
    <property type="entry name" value="CPDc"/>
    <property type="match status" value="1"/>
</dbReference>
<sequence>MAKLQVQPSLFEQFYQWVFNLVFWTNSSITGGDVGSCTAALDITDFSSDVIRTSKLTPESLLSNRKILVLDLDETLVHSTTKATIKFDYQVEVVIDNVLCKFYVSKRPYVEFFLKTVAQWYEVVIFTASLKPYANAVIDHLDPGGLISRRLYRESCVNRGSGYVKDLSRVHLNLSQVMILDNSPIAYALHKENAIPISDWLANNFEDEALLDLLPFLNGLRPNDLLRECIHRIVFVDLDAVTDYDYKHEDEPERKSFTGQAHSRAKSNTVIYAHIDQDAQKWNQETEDRPHYDTVIEIRQCSTLQAAFSLSQDGQVGVLNFASAKNAGGGFLGGSQAQEESLARSSSLYLCQTQVEAAQSEYYQPHRKDPRGGYYSHTMIWSPDVIVIREDDGRLVQPWKMSVITSCAVNAGVVNRTNPSDGKIQSVMGERMGRILWIFEKHRVKNIVLGSYGTGVFHNNIRDVAQLWKKLLSGRYKDSFEHVVMAIIDKPTKERFTTAFEE</sequence>
<dbReference type="PROSITE" id="PS50969">
    <property type="entry name" value="FCP1"/>
    <property type="match status" value="1"/>
</dbReference>